<evidence type="ECO:0000259" key="3">
    <source>
        <dbReference type="Pfam" id="PF13349"/>
    </source>
</evidence>
<keyword evidence="2" id="KW-0812">Transmembrane</keyword>
<keyword evidence="2" id="KW-1133">Transmembrane helix</keyword>
<name>A0AAQ2C704_9MICO</name>
<accession>A0AAQ2C704</accession>
<feature type="region of interest" description="Disordered" evidence="1">
    <location>
        <begin position="239"/>
        <end position="271"/>
    </location>
</feature>
<feature type="domain" description="DUF4097" evidence="3">
    <location>
        <begin position="137"/>
        <end position="268"/>
    </location>
</feature>
<dbReference type="RefSeq" id="WP_134366425.1">
    <property type="nucleotide sequence ID" value="NZ_SOFY01000034.1"/>
</dbReference>
<dbReference type="Pfam" id="PF13349">
    <property type="entry name" value="DUF4097"/>
    <property type="match status" value="1"/>
</dbReference>
<dbReference type="EMBL" id="SOFY01000034">
    <property type="protein sequence ID" value="TFC48575.1"/>
    <property type="molecule type" value="Genomic_DNA"/>
</dbReference>
<evidence type="ECO:0000313" key="4">
    <source>
        <dbReference type="EMBL" id="TFC48575.1"/>
    </source>
</evidence>
<evidence type="ECO:0000256" key="1">
    <source>
        <dbReference type="SAM" id="MobiDB-lite"/>
    </source>
</evidence>
<sequence length="271" mass="27935">MTTTPTRPTHESQRMSTASRTALIIGLSLIAVATVLGVILVATLLRGTVGGSFESARNVEAGARVLADVPNASIDLRPSTDGQVHVDARGTYFGATPTLSVTTSDDVTTITGGCPRQWFGYCSLQLKVTMPASLPLTVTSQNGGLSASGLTGSQKLVTTNGGIQMTGTRGDVELITTNGAIRVLESASRRVNATTTNGKVELDFAAPPSAVVARSTNGTVTVRVPGDDTTYAVDAHTTNGTIESGSVPTDPSSRRTITASTTNGNVTISRR</sequence>
<organism evidence="4 5">
    <name type="scientific">Cryobacterium shii</name>
    <dbReference type="NCBI Taxonomy" id="1259235"/>
    <lineage>
        <taxon>Bacteria</taxon>
        <taxon>Bacillati</taxon>
        <taxon>Actinomycetota</taxon>
        <taxon>Actinomycetes</taxon>
        <taxon>Micrococcales</taxon>
        <taxon>Microbacteriaceae</taxon>
        <taxon>Cryobacterium</taxon>
    </lineage>
</organism>
<dbReference type="InterPro" id="IPR025164">
    <property type="entry name" value="Toastrack_DUF4097"/>
</dbReference>
<protein>
    <recommendedName>
        <fullName evidence="3">DUF4097 domain-containing protein</fullName>
    </recommendedName>
</protein>
<comment type="caution">
    <text evidence="4">The sequence shown here is derived from an EMBL/GenBank/DDBJ whole genome shotgun (WGS) entry which is preliminary data.</text>
</comment>
<dbReference type="Proteomes" id="UP000297403">
    <property type="component" value="Unassembled WGS sequence"/>
</dbReference>
<keyword evidence="2" id="KW-0472">Membrane</keyword>
<dbReference type="AlphaFoldDB" id="A0AAQ2C704"/>
<gene>
    <name evidence="4" type="ORF">E3O49_07245</name>
</gene>
<evidence type="ECO:0000313" key="5">
    <source>
        <dbReference type="Proteomes" id="UP000297403"/>
    </source>
</evidence>
<keyword evidence="5" id="KW-1185">Reference proteome</keyword>
<evidence type="ECO:0000256" key="2">
    <source>
        <dbReference type="SAM" id="Phobius"/>
    </source>
</evidence>
<feature type="transmembrane region" description="Helical" evidence="2">
    <location>
        <begin position="21"/>
        <end position="45"/>
    </location>
</feature>
<proteinExistence type="predicted"/>
<reference evidence="4 5" key="1">
    <citation type="submission" date="2019-03" db="EMBL/GenBank/DDBJ databases">
        <title>Genomics of glacier-inhabiting Cryobacterium strains.</title>
        <authorList>
            <person name="Liu Q."/>
            <person name="Xin Y.-H."/>
        </authorList>
    </citation>
    <scope>NUCLEOTIDE SEQUENCE [LARGE SCALE GENOMIC DNA]</scope>
    <source>
        <strain evidence="5">TMT1-22</strain>
    </source>
</reference>